<dbReference type="PANTHER" id="PTHR10509:SF14">
    <property type="entry name" value="CAFFEOYL-COA O-METHYLTRANSFERASE 3-RELATED"/>
    <property type="match status" value="1"/>
</dbReference>
<dbReference type="CDD" id="cd02440">
    <property type="entry name" value="AdoMet_MTases"/>
    <property type="match status" value="1"/>
</dbReference>
<dbReference type="GO" id="GO:0008757">
    <property type="term" value="F:S-adenosylmethionine-dependent methyltransferase activity"/>
    <property type="evidence" value="ECO:0007669"/>
    <property type="project" value="TreeGrafter"/>
</dbReference>
<accession>A0A1W1C2T4</accession>
<dbReference type="GO" id="GO:0032259">
    <property type="term" value="P:methylation"/>
    <property type="evidence" value="ECO:0007669"/>
    <property type="project" value="UniProtKB-KW"/>
</dbReference>
<dbReference type="Pfam" id="PF01596">
    <property type="entry name" value="Methyltransf_3"/>
    <property type="match status" value="1"/>
</dbReference>
<dbReference type="GO" id="GO:0008171">
    <property type="term" value="F:O-methyltransferase activity"/>
    <property type="evidence" value="ECO:0007669"/>
    <property type="project" value="InterPro"/>
</dbReference>
<evidence type="ECO:0000256" key="1">
    <source>
        <dbReference type="ARBA" id="ARBA00022603"/>
    </source>
</evidence>
<evidence type="ECO:0000256" key="2">
    <source>
        <dbReference type="ARBA" id="ARBA00022679"/>
    </source>
</evidence>
<proteinExistence type="predicted"/>
<dbReference type="PROSITE" id="PS51682">
    <property type="entry name" value="SAM_OMT_I"/>
    <property type="match status" value="1"/>
</dbReference>
<keyword evidence="1 4" id="KW-0489">Methyltransferase</keyword>
<keyword evidence="2 4" id="KW-0808">Transferase</keyword>
<dbReference type="AlphaFoldDB" id="A0A1W1C2T4"/>
<dbReference type="EMBL" id="FPHF01000054">
    <property type="protein sequence ID" value="SFV60011.1"/>
    <property type="molecule type" value="Genomic_DNA"/>
</dbReference>
<name>A0A1W1C2T4_9ZZZZ</name>
<evidence type="ECO:0000256" key="3">
    <source>
        <dbReference type="ARBA" id="ARBA00022691"/>
    </source>
</evidence>
<dbReference type="SUPFAM" id="SSF53335">
    <property type="entry name" value="S-adenosyl-L-methionine-dependent methyltransferases"/>
    <property type="match status" value="1"/>
</dbReference>
<dbReference type="Gene3D" id="3.40.50.150">
    <property type="entry name" value="Vaccinia Virus protein VP39"/>
    <property type="match status" value="1"/>
</dbReference>
<sequence>MSNKTLDINDTLLDYIIKTGVNESDLKKRLRMGKMQIAPEQGAFMGFIANLVGAKSYLEIGVFTGYSMLSVVGAMGKDSSAVGCDLSEEWTDIAKRYWKEAGIENQINLYVDKAQNSLVKLEKSSFDLAFIDADKSNYDLYYEECLRLLKPNALLMIDNIFWGGTVANKTIVDADTTAIRALNKKIMQDKRVDASMLTIGDGLMLVRKL</sequence>
<keyword evidence="3" id="KW-0949">S-adenosyl-L-methionine</keyword>
<evidence type="ECO:0000313" key="4">
    <source>
        <dbReference type="EMBL" id="SFV60011.1"/>
    </source>
</evidence>
<dbReference type="InterPro" id="IPR050362">
    <property type="entry name" value="Cation-dep_OMT"/>
</dbReference>
<dbReference type="InterPro" id="IPR002935">
    <property type="entry name" value="SAM_O-MeTrfase"/>
</dbReference>
<organism evidence="4">
    <name type="scientific">hydrothermal vent metagenome</name>
    <dbReference type="NCBI Taxonomy" id="652676"/>
    <lineage>
        <taxon>unclassified sequences</taxon>
        <taxon>metagenomes</taxon>
        <taxon>ecological metagenomes</taxon>
    </lineage>
</organism>
<dbReference type="InterPro" id="IPR029063">
    <property type="entry name" value="SAM-dependent_MTases_sf"/>
</dbReference>
<gene>
    <name evidence="4" type="ORF">MNB_SM-4-749</name>
</gene>
<reference evidence="4" key="1">
    <citation type="submission" date="2016-10" db="EMBL/GenBank/DDBJ databases">
        <authorList>
            <person name="de Groot N.N."/>
        </authorList>
    </citation>
    <scope>NUCLEOTIDE SEQUENCE</scope>
</reference>
<dbReference type="PANTHER" id="PTHR10509">
    <property type="entry name" value="O-METHYLTRANSFERASE-RELATED"/>
    <property type="match status" value="1"/>
</dbReference>
<protein>
    <submittedName>
        <fullName evidence="4">O-methyltransferase</fullName>
    </submittedName>
</protein>